<dbReference type="InterPro" id="IPR004344">
    <property type="entry name" value="TTL/TTLL_fam"/>
</dbReference>
<feature type="domain" description="Tubulin--tyrosine ligase-like protein 12 SET-like" evidence="1">
    <location>
        <begin position="353"/>
        <end position="516"/>
    </location>
</feature>
<dbReference type="InterPro" id="IPR057954">
    <property type="entry name" value="SET_TTL12"/>
</dbReference>
<dbReference type="PANTHER" id="PTHR46088:SF1">
    <property type="entry name" value="TUBULIN--TYROSINE LIGASE-LIKE PROTEIN 12"/>
    <property type="match status" value="1"/>
</dbReference>
<evidence type="ECO:0000313" key="3">
    <source>
        <dbReference type="Proteomes" id="UP000008909"/>
    </source>
</evidence>
<dbReference type="Pfam" id="PF03133">
    <property type="entry name" value="TTL"/>
    <property type="match status" value="1"/>
</dbReference>
<name>H2KSM5_CLOSI</name>
<protein>
    <submittedName>
        <fullName evidence="2">Tubulin--tyrosine ligase-like protein 12</fullName>
    </submittedName>
</protein>
<sequence>MKFGFDPTQSCSSTLRFACVKCIPNGAAEYFRPSKLLFLSFLKYLNQRDQYRPHTQCLWASAPGAFQPPSFQRQAEKISSSVSIPKLGRKGEKGLKSMDVVNSGERSLYTRRRPPEFAYTALKLYNFRADTFDRQTLPRFLTIGKIKGSFVSRKMTNLKHMKVVLFKNLSQGKVIMDASSVRVKPGVILTDLSLPIVSQPEQNEAMDWYYNVTVVFARYSCAPFEDGPRWSRAFRGLPGKPCFQEKANSGYPWDYVVTPSDFGLSVVGLFGLENDQDPVNGIARIDFPEFLAIHEQQLRSGGIPGHFWMTLHKKLLDEIYDASAYFVMNRVEYEDGGDEEDGSDDWQIALNCERLQRTDANAIFLVDHAWTFEINSMRQSLIAFPSLLDRMLDLMSIKRTDRARADLIEAVCENVWKYCRYYKVSIETPQDMPRPSSEFQQIRWYVPDEVGSRIAHSDQPNGRMVPFFYIPRGVCYSVFWSNCDLLEGDELTLDYVEHIKDPILRPLYLLPWQPGDFSDEPVQHSYVLSGEFFQVQTLPVDSFTPAPSVAEPKLPLTVFTDIELVSKHLTDARFKLVTVEKDASILWLYGHFKSFKELTQDPKHQMVNQFPGEQVITVKDLLAAIASLWASTNMNDEYTQEDFIDNRLTCKWYPITFNLVHELPAFVSYFQQKQIRSSRAASTEFSPTCERNLWILKPWNLGRGLGINISENLNQIIRISDTNPLIASRYVTDPVLFYREDIDANVKFDVRYVVFLRSVHPLKLYVYNVFWLRFANKAFCLSNFDDYNIHFTVMNYRENDTLKQIHCDEFVELFNEQYPNTTWRDVQANIYNTIVDLFVAASSNPAPRGLVSCDQSRALYAIDLLLEWRSRKVGTTGAGSQCHFIHPVICEVNYSPDCKRACQYHPDFFNHAFSCLFLNEETENCNVTQLA</sequence>
<dbReference type="AlphaFoldDB" id="H2KSM5"/>
<dbReference type="Proteomes" id="UP000008909">
    <property type="component" value="Unassembled WGS sequence"/>
</dbReference>
<keyword evidence="2" id="KW-0436">Ligase</keyword>
<keyword evidence="3" id="KW-1185">Reference proteome</keyword>
<evidence type="ECO:0000259" key="1">
    <source>
        <dbReference type="Pfam" id="PF25556"/>
    </source>
</evidence>
<dbReference type="PANTHER" id="PTHR46088">
    <property type="entry name" value="TUBULIN--TYROSINE LIGASE-LIKE PROTEIN 12"/>
    <property type="match status" value="1"/>
</dbReference>
<dbReference type="Gene3D" id="3.30.470.20">
    <property type="entry name" value="ATP-grasp fold, B domain"/>
    <property type="match status" value="1"/>
</dbReference>
<dbReference type="Pfam" id="PF25556">
    <property type="entry name" value="SET_TTL"/>
    <property type="match status" value="1"/>
</dbReference>
<dbReference type="GO" id="GO:0016874">
    <property type="term" value="F:ligase activity"/>
    <property type="evidence" value="ECO:0007669"/>
    <property type="project" value="UniProtKB-KW"/>
</dbReference>
<gene>
    <name evidence="2" type="ORF">CLF_109744</name>
</gene>
<evidence type="ECO:0000313" key="2">
    <source>
        <dbReference type="EMBL" id="GAA34580.2"/>
    </source>
</evidence>
<dbReference type="InterPro" id="IPR027749">
    <property type="entry name" value="TTLL12"/>
</dbReference>
<reference key="2">
    <citation type="submission" date="2011-10" db="EMBL/GenBank/DDBJ databases">
        <title>The genome and transcriptome sequence of Clonorchis sinensis provide insights into the carcinogenic liver fluke.</title>
        <authorList>
            <person name="Wang X."/>
            <person name="Huang Y."/>
            <person name="Chen W."/>
            <person name="Liu H."/>
            <person name="Guo L."/>
            <person name="Chen Y."/>
            <person name="Luo F."/>
            <person name="Zhou W."/>
            <person name="Sun J."/>
            <person name="Mao Q."/>
            <person name="Liang P."/>
            <person name="Zhou C."/>
            <person name="Tian Y."/>
            <person name="Men J."/>
            <person name="Lv X."/>
            <person name="Huang L."/>
            <person name="Zhou J."/>
            <person name="Hu Y."/>
            <person name="Li R."/>
            <person name="Zhang F."/>
            <person name="Lei H."/>
            <person name="Li X."/>
            <person name="Hu X."/>
            <person name="Liang C."/>
            <person name="Xu J."/>
            <person name="Wu Z."/>
            <person name="Yu X."/>
        </authorList>
    </citation>
    <scope>NUCLEOTIDE SEQUENCE</scope>
    <source>
        <strain>Henan</strain>
    </source>
</reference>
<dbReference type="GO" id="GO:0005737">
    <property type="term" value="C:cytoplasm"/>
    <property type="evidence" value="ECO:0007669"/>
    <property type="project" value="TreeGrafter"/>
</dbReference>
<accession>H2KSM5</accession>
<dbReference type="PROSITE" id="PS51221">
    <property type="entry name" value="TTL"/>
    <property type="match status" value="1"/>
</dbReference>
<proteinExistence type="predicted"/>
<reference evidence="2" key="1">
    <citation type="journal article" date="2011" name="Genome Biol.">
        <title>The draft genome of the carcinogenic human liver fluke Clonorchis sinensis.</title>
        <authorList>
            <person name="Wang X."/>
            <person name="Chen W."/>
            <person name="Huang Y."/>
            <person name="Sun J."/>
            <person name="Men J."/>
            <person name="Liu H."/>
            <person name="Luo F."/>
            <person name="Guo L."/>
            <person name="Lv X."/>
            <person name="Deng C."/>
            <person name="Zhou C."/>
            <person name="Fan Y."/>
            <person name="Li X."/>
            <person name="Huang L."/>
            <person name="Hu Y."/>
            <person name="Liang C."/>
            <person name="Hu X."/>
            <person name="Xu J."/>
            <person name="Yu X."/>
        </authorList>
    </citation>
    <scope>NUCLEOTIDE SEQUENCE [LARGE SCALE GENOMIC DNA]</scope>
    <source>
        <strain evidence="2">Henan</strain>
    </source>
</reference>
<dbReference type="EMBL" id="DF143442">
    <property type="protein sequence ID" value="GAA34580.2"/>
    <property type="molecule type" value="Genomic_DNA"/>
</dbReference>
<organism evidence="2 3">
    <name type="scientific">Clonorchis sinensis</name>
    <name type="common">Chinese liver fluke</name>
    <dbReference type="NCBI Taxonomy" id="79923"/>
    <lineage>
        <taxon>Eukaryota</taxon>
        <taxon>Metazoa</taxon>
        <taxon>Spiralia</taxon>
        <taxon>Lophotrochozoa</taxon>
        <taxon>Platyhelminthes</taxon>
        <taxon>Trematoda</taxon>
        <taxon>Digenea</taxon>
        <taxon>Opisthorchiida</taxon>
        <taxon>Opisthorchiata</taxon>
        <taxon>Opisthorchiidae</taxon>
        <taxon>Clonorchis</taxon>
    </lineage>
</organism>